<evidence type="ECO:0000313" key="1">
    <source>
        <dbReference type="EMBL" id="ABA98215.1"/>
    </source>
</evidence>
<reference evidence="1" key="1">
    <citation type="journal article" date="2005" name="BMC Biol.">
        <title>The sequence of rice chromosomes 11 and 12, rich in disease resistance genes and recent gene duplications.</title>
        <authorList>
            <consortium name="The rice chromosomes 11 and 12 sequencing consortia"/>
        </authorList>
    </citation>
    <scope>NUCLEOTIDE SEQUENCE [LARGE SCALE GENOMIC DNA]</scope>
</reference>
<organism evidence="1">
    <name type="scientific">Oryza sativa subsp. japonica</name>
    <name type="common">Rice</name>
    <dbReference type="NCBI Taxonomy" id="39947"/>
    <lineage>
        <taxon>Eukaryota</taxon>
        <taxon>Viridiplantae</taxon>
        <taxon>Streptophyta</taxon>
        <taxon>Embryophyta</taxon>
        <taxon>Tracheophyta</taxon>
        <taxon>Spermatophyta</taxon>
        <taxon>Magnoliopsida</taxon>
        <taxon>Liliopsida</taxon>
        <taxon>Poales</taxon>
        <taxon>Poaceae</taxon>
        <taxon>BOP clade</taxon>
        <taxon>Oryzoideae</taxon>
        <taxon>Oryzeae</taxon>
        <taxon>Oryzinae</taxon>
        <taxon>Oryza</taxon>
        <taxon>Oryza sativa</taxon>
    </lineage>
</organism>
<reference evidence="1" key="3">
    <citation type="submission" date="2006-01" db="EMBL/GenBank/DDBJ databases">
        <authorList>
            <person name="Buell R."/>
        </authorList>
    </citation>
    <scope>NUCLEOTIDE SEQUENCE</scope>
</reference>
<gene>
    <name evidence="1" type="ordered locus">LOC_Os12g29209</name>
</gene>
<sequence length="43" mass="5150">MPLKLLTCRWSENLERKFAMMLTVDFYVIPRVEKVIAITHDKI</sequence>
<dbReference type="EMBL" id="DP000011">
    <property type="protein sequence ID" value="ABA98215.1"/>
    <property type="molecule type" value="Genomic_DNA"/>
</dbReference>
<proteinExistence type="predicted"/>
<accession>Q2QR08</accession>
<protein>
    <submittedName>
        <fullName evidence="1">Uncharacterized protein</fullName>
    </submittedName>
</protein>
<reference evidence="1" key="2">
    <citation type="submission" date="2005-04" db="EMBL/GenBank/DDBJ databases">
        <authorList>
            <person name="Buell C.R."/>
            <person name="Wing R.A."/>
            <person name="McCombie W.A."/>
            <person name="Ouyang S."/>
        </authorList>
    </citation>
    <scope>NUCLEOTIDE SEQUENCE</scope>
</reference>
<name>Q2QR08_ORYSJ</name>
<dbReference type="AlphaFoldDB" id="Q2QR08"/>